<evidence type="ECO:0000313" key="1">
    <source>
        <dbReference type="EMBL" id="GFO86629.1"/>
    </source>
</evidence>
<organism evidence="1 2">
    <name type="scientific">Anaerostipes butyraticus</name>
    <dbReference type="NCBI Taxonomy" id="645466"/>
    <lineage>
        <taxon>Bacteria</taxon>
        <taxon>Bacillati</taxon>
        <taxon>Bacillota</taxon>
        <taxon>Clostridia</taxon>
        <taxon>Lachnospirales</taxon>
        <taxon>Lachnospiraceae</taxon>
        <taxon>Anaerostipes</taxon>
    </lineage>
</organism>
<dbReference type="RefSeq" id="WP_201312277.1">
    <property type="nucleotide sequence ID" value="NZ_BLYI01000070.1"/>
</dbReference>
<evidence type="ECO:0000313" key="2">
    <source>
        <dbReference type="Proteomes" id="UP000613208"/>
    </source>
</evidence>
<dbReference type="EMBL" id="BLYI01000070">
    <property type="protein sequence ID" value="GFO86629.1"/>
    <property type="molecule type" value="Genomic_DNA"/>
</dbReference>
<keyword evidence="2" id="KW-1185">Reference proteome</keyword>
<comment type="caution">
    <text evidence="1">The sequence shown here is derived from an EMBL/GenBank/DDBJ whole genome shotgun (WGS) entry which is preliminary data.</text>
</comment>
<proteinExistence type="predicted"/>
<dbReference type="Proteomes" id="UP000613208">
    <property type="component" value="Unassembled WGS sequence"/>
</dbReference>
<gene>
    <name evidence="1" type="ORF">ANBU17_29760</name>
</gene>
<reference evidence="1" key="1">
    <citation type="submission" date="2020-06" db="EMBL/GenBank/DDBJ databases">
        <title>Characterization of fructooligosaccharide metabolism and fructooligosaccharide-degrading enzymes in human commensal butyrate producers.</title>
        <authorList>
            <person name="Tanno H."/>
            <person name="Fujii T."/>
            <person name="Hirano K."/>
            <person name="Maeno S."/>
            <person name="Tonozuka T."/>
            <person name="Sakamoto M."/>
            <person name="Ohkuma M."/>
            <person name="Tochio T."/>
            <person name="Endo A."/>
        </authorList>
    </citation>
    <scope>NUCLEOTIDE SEQUENCE</scope>
    <source>
        <strain evidence="1">JCM 17466</strain>
    </source>
</reference>
<name>A0A916Q947_9FIRM</name>
<sequence>MVDLHDSHGKHIANFVNGQLYDIHGRNIGHYLPDKGIFIDMHGRYLGEIVNGKRLLYKNNSPYKSICYGSYGNCGNIGSYGNYGNIGSCFYAGYLDVKI</sequence>
<accession>A0A916Q947</accession>
<protein>
    <submittedName>
        <fullName evidence="1">Uncharacterized protein</fullName>
    </submittedName>
</protein>
<dbReference type="AlphaFoldDB" id="A0A916Q947"/>